<proteinExistence type="predicted"/>
<dbReference type="AlphaFoldDB" id="A0A1Z4BY56"/>
<organism evidence="2 3">
    <name type="scientific">Methylovulum psychrotolerans</name>
    <dbReference type="NCBI Taxonomy" id="1704499"/>
    <lineage>
        <taxon>Bacteria</taxon>
        <taxon>Pseudomonadati</taxon>
        <taxon>Pseudomonadota</taxon>
        <taxon>Gammaproteobacteria</taxon>
        <taxon>Methylococcales</taxon>
        <taxon>Methylococcaceae</taxon>
        <taxon>Methylovulum</taxon>
    </lineage>
</organism>
<keyword evidence="3" id="KW-1185">Reference proteome</keyword>
<evidence type="ECO:0000259" key="1">
    <source>
        <dbReference type="PROSITE" id="PS50104"/>
    </source>
</evidence>
<dbReference type="PROSITE" id="PS50104">
    <property type="entry name" value="TIR"/>
    <property type="match status" value="1"/>
</dbReference>
<dbReference type="Proteomes" id="UP000197019">
    <property type="component" value="Chromosome"/>
</dbReference>
<dbReference type="InterPro" id="IPR000157">
    <property type="entry name" value="TIR_dom"/>
</dbReference>
<dbReference type="Gene3D" id="3.40.50.10140">
    <property type="entry name" value="Toll/interleukin-1 receptor homology (TIR) domain"/>
    <property type="match status" value="1"/>
</dbReference>
<dbReference type="InterPro" id="IPR035897">
    <property type="entry name" value="Toll_tir_struct_dom_sf"/>
</dbReference>
<sequence>MNISTDQSPLFNRAQLWEELNAQSKTIATRVQAISEPILRAKPDSELVEELVEELKMIPLELDEGNKQMTKEEIDIDVTDNPYRNIFRTREKILIPGIKVVISVPFTGNPQLWHLQPNTFTFSPPRGQIDSLSGLLYIAFKQPADEPIEQIKAALESRLAEIRSYISHQKKDLAGNIPKLRREISEEITGRRSRLTKHDSISDLLGIPEVKTAINIEVVNQPFKQETAANIPTKSNHQAPAESWDVFVSHASEDKEAFVRPLADALNAVGLSVWFDEFTLTLGDSLRRSIDKGLARSRYGIVVVSKAFLEKEWPQRELDGLVAREEDGLKVLLPIWHEITAAEIRQKSPTLADRLAVSSSKGISKVVDELLKVVRPI</sequence>
<feature type="domain" description="TIR" evidence="1">
    <location>
        <begin position="242"/>
        <end position="374"/>
    </location>
</feature>
<accession>A0A1Z4BY56</accession>
<dbReference type="Pfam" id="PF13676">
    <property type="entry name" value="TIR_2"/>
    <property type="match status" value="1"/>
</dbReference>
<protein>
    <recommendedName>
        <fullName evidence="1">TIR domain-containing protein</fullName>
    </recommendedName>
</protein>
<evidence type="ECO:0000313" key="3">
    <source>
        <dbReference type="Proteomes" id="UP000197019"/>
    </source>
</evidence>
<dbReference type="SUPFAM" id="SSF52200">
    <property type="entry name" value="Toll/Interleukin receptor TIR domain"/>
    <property type="match status" value="1"/>
</dbReference>
<dbReference type="SMART" id="SM00255">
    <property type="entry name" value="TIR"/>
    <property type="match status" value="1"/>
</dbReference>
<reference evidence="2 3" key="1">
    <citation type="submission" date="2017-06" db="EMBL/GenBank/DDBJ databases">
        <title>Genome Sequencing of the methanotroph Methylovulum psychrotolerants str. HV10-M2 isolated from a high-altitude environment.</title>
        <authorList>
            <person name="Mateos-Rivera A."/>
        </authorList>
    </citation>
    <scope>NUCLEOTIDE SEQUENCE [LARGE SCALE GENOMIC DNA]</scope>
    <source>
        <strain evidence="2 3">HV10_M2</strain>
    </source>
</reference>
<dbReference type="GO" id="GO:0007165">
    <property type="term" value="P:signal transduction"/>
    <property type="evidence" value="ECO:0007669"/>
    <property type="project" value="InterPro"/>
</dbReference>
<evidence type="ECO:0000313" key="2">
    <source>
        <dbReference type="EMBL" id="ASF46226.1"/>
    </source>
</evidence>
<dbReference type="KEGG" id="mpsy:CEK71_09095"/>
<name>A0A1Z4BY56_9GAMM</name>
<dbReference type="EMBL" id="CP022129">
    <property type="protein sequence ID" value="ASF46226.1"/>
    <property type="molecule type" value="Genomic_DNA"/>
</dbReference>
<dbReference type="OrthoDB" id="7055795at2"/>
<gene>
    <name evidence="2" type="ORF">CEK71_09095</name>
</gene>
<dbReference type="RefSeq" id="WP_088619100.1">
    <property type="nucleotide sequence ID" value="NZ_CP022129.1"/>
</dbReference>